<organism evidence="4">
    <name type="scientific">Siphoviridae sp. ctGa111</name>
    <dbReference type="NCBI Taxonomy" id="2825413"/>
    <lineage>
        <taxon>Viruses</taxon>
        <taxon>Duplodnaviria</taxon>
        <taxon>Heunggongvirae</taxon>
        <taxon>Uroviricota</taxon>
        <taxon>Caudoviricetes</taxon>
    </lineage>
</organism>
<dbReference type="Gene3D" id="3.80.30.30">
    <property type="match status" value="1"/>
</dbReference>
<accession>A0A8S5VDC3</accession>
<protein>
    <submittedName>
        <fullName evidence="4">DNA repair photolyase</fullName>
    </submittedName>
</protein>
<sequence>MQRIGLRPSMGLLVLLQNSSQSILKMKEMSKNLVSNIKTFNPLNVSSKFAICGLPIRIDSYKTCSFGCKYCFAENRKIMEYDKHIQIGNVRQVKQKLHRIFDERTVDATKLLDVLIADGITWHCGGMSDPFQPCEQKYHITEQIVDIANEYNVSILFSTKSNCLYGADVKPDLHTFQLSVSNVDDRRDIEPNVPSIAERYRFFCDLKNAGFRVGIRIQPFIPNVSTLKIVEMFKDADQFTIEGVKIVPQNKECKDFILEHLGLNRCDFTQMGLLNLKPEIRLQFYKPFIDYFKQNDIPYSIADNDLRWIGNNKCCCGDGLVKKSTNFNTTRMIMDYGIDYDKKQLDEELGCSGCGDCKCNNLFTSNRQEGCITVSDFYGKRFERKSSPFSPKFQYVSETIS</sequence>
<dbReference type="GO" id="GO:0003824">
    <property type="term" value="F:catalytic activity"/>
    <property type="evidence" value="ECO:0007669"/>
    <property type="project" value="InterPro"/>
</dbReference>
<dbReference type="SFLD" id="SFLDS00029">
    <property type="entry name" value="Radical_SAM"/>
    <property type="match status" value="1"/>
</dbReference>
<keyword evidence="1" id="KW-0479">Metal-binding</keyword>
<dbReference type="GO" id="GO:0051536">
    <property type="term" value="F:iron-sulfur cluster binding"/>
    <property type="evidence" value="ECO:0007669"/>
    <property type="project" value="UniProtKB-KW"/>
</dbReference>
<evidence type="ECO:0000256" key="3">
    <source>
        <dbReference type="ARBA" id="ARBA00023014"/>
    </source>
</evidence>
<proteinExistence type="predicted"/>
<dbReference type="PANTHER" id="PTHR43432:SF3">
    <property type="entry name" value="SLR0285 PROTEIN"/>
    <property type="match status" value="1"/>
</dbReference>
<dbReference type="EMBL" id="BK016245">
    <property type="protein sequence ID" value="DAG04678.1"/>
    <property type="molecule type" value="Genomic_DNA"/>
</dbReference>
<dbReference type="PANTHER" id="PTHR43432">
    <property type="entry name" value="SLR0285 PROTEIN"/>
    <property type="match status" value="1"/>
</dbReference>
<dbReference type="InterPro" id="IPR007197">
    <property type="entry name" value="rSAM"/>
</dbReference>
<name>A0A8S5VDC3_9CAUD</name>
<evidence type="ECO:0000256" key="2">
    <source>
        <dbReference type="ARBA" id="ARBA00023004"/>
    </source>
</evidence>
<dbReference type="InterPro" id="IPR040086">
    <property type="entry name" value="MJ0683-like"/>
</dbReference>
<dbReference type="GO" id="GO:0046872">
    <property type="term" value="F:metal ion binding"/>
    <property type="evidence" value="ECO:0007669"/>
    <property type="project" value="UniProtKB-KW"/>
</dbReference>
<evidence type="ECO:0000256" key="1">
    <source>
        <dbReference type="ARBA" id="ARBA00022723"/>
    </source>
</evidence>
<keyword evidence="3" id="KW-0411">Iron-sulfur</keyword>
<reference evidence="4" key="1">
    <citation type="journal article" date="2021" name="Proc. Natl. Acad. Sci. U.S.A.">
        <title>A Catalog of Tens of Thousands of Viruses from Human Metagenomes Reveals Hidden Associations with Chronic Diseases.</title>
        <authorList>
            <person name="Tisza M.J."/>
            <person name="Buck C.B."/>
        </authorList>
    </citation>
    <scope>NUCLEOTIDE SEQUENCE</scope>
    <source>
        <strain evidence="4">CtGa111</strain>
    </source>
</reference>
<dbReference type="SFLD" id="SFLDG01084">
    <property type="entry name" value="Uncharacterised_Radical_SAM_Su"/>
    <property type="match status" value="1"/>
</dbReference>
<evidence type="ECO:0000313" key="4">
    <source>
        <dbReference type="EMBL" id="DAG04678.1"/>
    </source>
</evidence>
<keyword evidence="2" id="KW-0408">Iron</keyword>